<dbReference type="Proteomes" id="UP000003835">
    <property type="component" value="Unassembled WGS sequence"/>
</dbReference>
<dbReference type="HOGENOM" id="CLU_2971595_0_0_3"/>
<dbReference type="STRING" id="118168.MC7420_7173"/>
<evidence type="ECO:0000313" key="1">
    <source>
        <dbReference type="EMBL" id="EDX78520.1"/>
    </source>
</evidence>
<dbReference type="RefSeq" id="WP_006097995.1">
    <property type="nucleotide sequence ID" value="NZ_DS989841.1"/>
</dbReference>
<gene>
    <name evidence="1" type="ORF">MC7420_7173</name>
</gene>
<dbReference type="AlphaFoldDB" id="B4VHZ7"/>
<reference evidence="1 2" key="1">
    <citation type="submission" date="2008-07" db="EMBL/GenBank/DDBJ databases">
        <authorList>
            <person name="Tandeau de Marsac N."/>
            <person name="Ferriera S."/>
            <person name="Johnson J."/>
            <person name="Kravitz S."/>
            <person name="Beeson K."/>
            <person name="Sutton G."/>
            <person name="Rogers Y.-H."/>
            <person name="Friedman R."/>
            <person name="Frazier M."/>
            <person name="Venter J.C."/>
        </authorList>
    </citation>
    <scope>NUCLEOTIDE SEQUENCE [LARGE SCALE GENOMIC DNA]</scope>
    <source>
        <strain evidence="1 2">PCC 7420</strain>
    </source>
</reference>
<evidence type="ECO:0000313" key="2">
    <source>
        <dbReference type="Proteomes" id="UP000003835"/>
    </source>
</evidence>
<dbReference type="EMBL" id="DS989841">
    <property type="protein sequence ID" value="EDX78520.1"/>
    <property type="molecule type" value="Genomic_DNA"/>
</dbReference>
<accession>B4VHZ7</accession>
<name>B4VHZ7_9CYAN</name>
<keyword evidence="2" id="KW-1185">Reference proteome</keyword>
<organism evidence="1 2">
    <name type="scientific">Coleofasciculus chthonoplastes PCC 7420</name>
    <dbReference type="NCBI Taxonomy" id="118168"/>
    <lineage>
        <taxon>Bacteria</taxon>
        <taxon>Bacillati</taxon>
        <taxon>Cyanobacteriota</taxon>
        <taxon>Cyanophyceae</taxon>
        <taxon>Coleofasciculales</taxon>
        <taxon>Coleofasciculaceae</taxon>
        <taxon>Coleofasciculus</taxon>
    </lineage>
</organism>
<sequence>MKKSPATEAHRVATDIAAIKSALQQQGYTTRKRPKQAAWKLFRSISAELAENPRSAIC</sequence>
<proteinExistence type="predicted"/>
<protein>
    <submittedName>
        <fullName evidence="1">Uncharacterized protein</fullName>
    </submittedName>
</protein>